<dbReference type="PROSITE" id="PS50878">
    <property type="entry name" value="RT_POL"/>
    <property type="match status" value="1"/>
</dbReference>
<evidence type="ECO:0000256" key="3">
    <source>
        <dbReference type="ARBA" id="ARBA00022695"/>
    </source>
</evidence>
<evidence type="ECO:0000256" key="2">
    <source>
        <dbReference type="ARBA" id="ARBA00022679"/>
    </source>
</evidence>
<evidence type="ECO:0000313" key="12">
    <source>
        <dbReference type="EMBL" id="CUU59767.1"/>
    </source>
</evidence>
<keyword evidence="13" id="KW-1185">Reference proteome</keyword>
<dbReference type="SUPFAM" id="SSF56672">
    <property type="entry name" value="DNA/RNA polymerases"/>
    <property type="match status" value="1"/>
</dbReference>
<dbReference type="InterPro" id="IPR000123">
    <property type="entry name" value="Reverse_transcriptase_msDNA"/>
</dbReference>
<dbReference type="NCBIfam" id="TIGR04416">
    <property type="entry name" value="group_II_RT_mat"/>
    <property type="match status" value="1"/>
</dbReference>
<comment type="catalytic activity">
    <reaction evidence="9">
        <text>DNA(n) + a 2'-deoxyribonucleoside 5'-triphosphate = DNA(n+1) + diphosphate</text>
        <dbReference type="Rhea" id="RHEA:22508"/>
        <dbReference type="Rhea" id="RHEA-COMP:17339"/>
        <dbReference type="Rhea" id="RHEA-COMP:17340"/>
        <dbReference type="ChEBI" id="CHEBI:33019"/>
        <dbReference type="ChEBI" id="CHEBI:61560"/>
        <dbReference type="ChEBI" id="CHEBI:173112"/>
        <dbReference type="EC" id="2.7.7.49"/>
    </reaction>
</comment>
<dbReference type="PRINTS" id="PR00866">
    <property type="entry name" value="RNADNAPOLMS"/>
</dbReference>
<keyword evidence="5" id="KW-0460">Magnesium</keyword>
<keyword evidence="10" id="KW-0175">Coiled coil</keyword>
<evidence type="ECO:0000256" key="8">
    <source>
        <dbReference type="ARBA" id="ARBA00034120"/>
    </source>
</evidence>
<keyword evidence="3" id="KW-0548">Nucleotidyltransferase</keyword>
<feature type="domain" description="Reverse transcriptase" evidence="11">
    <location>
        <begin position="53"/>
        <end position="292"/>
    </location>
</feature>
<dbReference type="Pfam" id="PF00078">
    <property type="entry name" value="RVT_1"/>
    <property type="match status" value="1"/>
</dbReference>
<proteinExistence type="inferred from homology"/>
<dbReference type="InterPro" id="IPR013597">
    <property type="entry name" value="Mat_intron_G2"/>
</dbReference>
<keyword evidence="6 12" id="KW-0695">RNA-directed DNA polymerase</keyword>
<dbReference type="InterPro" id="IPR030931">
    <property type="entry name" value="Group_II_RT_mat"/>
</dbReference>
<name>A0A0S4QW15_9ACTN</name>
<dbReference type="AlphaFoldDB" id="A0A0S4QW15"/>
<keyword evidence="2" id="KW-0808">Transferase</keyword>
<evidence type="ECO:0000259" key="11">
    <source>
        <dbReference type="PROSITE" id="PS50878"/>
    </source>
</evidence>
<dbReference type="Proteomes" id="UP000198802">
    <property type="component" value="Unassembled WGS sequence"/>
</dbReference>
<dbReference type="GO" id="GO:0051607">
    <property type="term" value="P:defense response to virus"/>
    <property type="evidence" value="ECO:0007669"/>
    <property type="project" value="UniProtKB-KW"/>
</dbReference>
<evidence type="ECO:0000256" key="1">
    <source>
        <dbReference type="ARBA" id="ARBA00012493"/>
    </source>
</evidence>
<dbReference type="PANTHER" id="PTHR34047:SF3">
    <property type="entry name" value="BLR2052 PROTEIN"/>
    <property type="match status" value="1"/>
</dbReference>
<feature type="coiled-coil region" evidence="10">
    <location>
        <begin position="376"/>
        <end position="403"/>
    </location>
</feature>
<dbReference type="RefSeq" id="WP_091284069.1">
    <property type="nucleotide sequence ID" value="NZ_FAOZ01000031.1"/>
</dbReference>
<keyword evidence="4" id="KW-0479">Metal-binding</keyword>
<evidence type="ECO:0000313" key="13">
    <source>
        <dbReference type="Proteomes" id="UP000198802"/>
    </source>
</evidence>
<dbReference type="PANTHER" id="PTHR34047">
    <property type="entry name" value="NUCLEAR INTRON MATURASE 1, MITOCHONDRIAL-RELATED"/>
    <property type="match status" value="1"/>
</dbReference>
<comment type="similarity">
    <text evidence="8">Belongs to the bacterial reverse transcriptase family.</text>
</comment>
<sequence length="425" mass="48504">MGETRPAGKSFDIPKKLIWEAYLKVSGNRGAAGIDGQSLAEFEQDLRNNLFKLWNRMSSGSYFPEAVRAVSIPKSDGGTRILGVPTVADRIAQTAVAMILEPEADPVFHPDSYGYRPRKSALDAVEVCKQRCWRRPWIVDLDIQGFFDNVPHAQIVAAVETHTNLPWVVLYVKRWLVAPVHHPDGSRVTPVKGTPQGSAISPLLSNLFLHYAVDAWLARNFPVVRFERYCDDIILHCYSQRQAKYIRDVVAKRLLEFGLRCNPDKTRIVYCKQDGRDEEHPVTSFTFLGFDFRRAPIRRRDGVLMCGFVPLVGKSALKSMARVIRQWKLGRWTSASLRDLATMVNPIVAGWIGYYGRFYKSRLMRFLKQQINPFLVKWAMRKYKRLRRAKRRARRKLAEIASAFPTMFAHWKHGASPAGSTVGAR</sequence>
<evidence type="ECO:0000256" key="10">
    <source>
        <dbReference type="SAM" id="Coils"/>
    </source>
</evidence>
<evidence type="ECO:0000256" key="6">
    <source>
        <dbReference type="ARBA" id="ARBA00022918"/>
    </source>
</evidence>
<dbReference type="InterPro" id="IPR043502">
    <property type="entry name" value="DNA/RNA_pol_sf"/>
</dbReference>
<evidence type="ECO:0000256" key="4">
    <source>
        <dbReference type="ARBA" id="ARBA00022723"/>
    </source>
</evidence>
<dbReference type="Pfam" id="PF08388">
    <property type="entry name" value="GIIM"/>
    <property type="match status" value="1"/>
</dbReference>
<dbReference type="GO" id="GO:0046872">
    <property type="term" value="F:metal ion binding"/>
    <property type="evidence" value="ECO:0007669"/>
    <property type="project" value="UniProtKB-KW"/>
</dbReference>
<dbReference type="GO" id="GO:0003723">
    <property type="term" value="F:RNA binding"/>
    <property type="evidence" value="ECO:0007669"/>
    <property type="project" value="InterPro"/>
</dbReference>
<protein>
    <recommendedName>
        <fullName evidence="1">RNA-directed DNA polymerase</fullName>
        <ecNumber evidence="1">2.7.7.49</ecNumber>
    </recommendedName>
</protein>
<evidence type="ECO:0000256" key="7">
    <source>
        <dbReference type="ARBA" id="ARBA00023118"/>
    </source>
</evidence>
<reference evidence="13" key="1">
    <citation type="submission" date="2015-11" db="EMBL/GenBank/DDBJ databases">
        <authorList>
            <person name="Varghese N."/>
        </authorList>
    </citation>
    <scope>NUCLEOTIDE SEQUENCE [LARGE SCALE GENOMIC DNA]</scope>
    <source>
        <strain evidence="13">DSM 45899</strain>
    </source>
</reference>
<keyword evidence="7" id="KW-0051">Antiviral defense</keyword>
<gene>
    <name evidence="12" type="ORF">Ga0074812_13166</name>
</gene>
<dbReference type="GO" id="GO:0003964">
    <property type="term" value="F:RNA-directed DNA polymerase activity"/>
    <property type="evidence" value="ECO:0007669"/>
    <property type="project" value="UniProtKB-KW"/>
</dbReference>
<evidence type="ECO:0000256" key="5">
    <source>
        <dbReference type="ARBA" id="ARBA00022842"/>
    </source>
</evidence>
<accession>A0A0S4QW15</accession>
<dbReference type="EC" id="2.7.7.49" evidence="1"/>
<organism evidence="12 13">
    <name type="scientific">Parafrankia irregularis</name>
    <dbReference type="NCBI Taxonomy" id="795642"/>
    <lineage>
        <taxon>Bacteria</taxon>
        <taxon>Bacillati</taxon>
        <taxon>Actinomycetota</taxon>
        <taxon>Actinomycetes</taxon>
        <taxon>Frankiales</taxon>
        <taxon>Frankiaceae</taxon>
        <taxon>Parafrankia</taxon>
    </lineage>
</organism>
<dbReference type="InterPro" id="IPR000477">
    <property type="entry name" value="RT_dom"/>
</dbReference>
<evidence type="ECO:0000256" key="9">
    <source>
        <dbReference type="ARBA" id="ARBA00048173"/>
    </source>
</evidence>
<dbReference type="EMBL" id="FAOZ01000031">
    <property type="protein sequence ID" value="CUU59767.1"/>
    <property type="molecule type" value="Genomic_DNA"/>
</dbReference>
<dbReference type="InterPro" id="IPR051083">
    <property type="entry name" value="GrpII_Intron_Splice-Mob/Def"/>
</dbReference>
<dbReference type="CDD" id="cd01651">
    <property type="entry name" value="RT_G2_intron"/>
    <property type="match status" value="1"/>
</dbReference>